<proteinExistence type="predicted"/>
<dbReference type="InterPro" id="IPR011712">
    <property type="entry name" value="Sig_transdc_His_kin_sub3_dim/P"/>
</dbReference>
<dbReference type="EMBL" id="MK251553">
    <property type="protein sequence ID" value="QDF63355.1"/>
    <property type="molecule type" value="Genomic_DNA"/>
</dbReference>
<name>A0A4Y6I2A9_9PSEU</name>
<dbReference type="GO" id="GO:0005524">
    <property type="term" value="F:ATP binding"/>
    <property type="evidence" value="ECO:0007669"/>
    <property type="project" value="UniProtKB-KW"/>
</dbReference>
<evidence type="ECO:0000256" key="7">
    <source>
        <dbReference type="ARBA" id="ARBA00022840"/>
    </source>
</evidence>
<keyword evidence="8" id="KW-0902">Two-component regulatory system</keyword>
<reference evidence="12" key="1">
    <citation type="submission" date="2018-12" db="EMBL/GenBank/DDBJ databases">
        <authorList>
            <person name="Vikeli E."/>
            <person name="Widdick D.A."/>
            <person name="Batey S.F."/>
            <person name="Heine D."/>
            <person name="Holmes N.A."/>
            <person name="Bibb M.J."/>
            <person name="Pierce N."/>
            <person name="Hutchings M.I."/>
            <person name="Wilkinson B."/>
        </authorList>
    </citation>
    <scope>NUCLEOTIDE SEQUENCE</scope>
    <source>
        <strain evidence="12">KY21</strain>
    </source>
</reference>
<evidence type="ECO:0000256" key="5">
    <source>
        <dbReference type="ARBA" id="ARBA00022741"/>
    </source>
</evidence>
<dbReference type="PANTHER" id="PTHR24421:SF10">
    <property type="entry name" value="NITRATE_NITRITE SENSOR PROTEIN NARQ"/>
    <property type="match status" value="1"/>
</dbReference>
<accession>A0A4Y6I2A9</accession>
<dbReference type="PANTHER" id="PTHR24421">
    <property type="entry name" value="NITRATE/NITRITE SENSOR PROTEIN NARX-RELATED"/>
    <property type="match status" value="1"/>
</dbReference>
<dbReference type="Gene3D" id="3.30.565.10">
    <property type="entry name" value="Histidine kinase-like ATPase, C-terminal domain"/>
    <property type="match status" value="1"/>
</dbReference>
<feature type="transmembrane region" description="Helical" evidence="10">
    <location>
        <begin position="119"/>
        <end position="136"/>
    </location>
</feature>
<keyword evidence="10" id="KW-1133">Transmembrane helix</keyword>
<feature type="domain" description="Signal transduction histidine kinase subgroup 3 dimerisation and phosphoacceptor" evidence="11">
    <location>
        <begin position="167"/>
        <end position="232"/>
    </location>
</feature>
<evidence type="ECO:0000256" key="6">
    <source>
        <dbReference type="ARBA" id="ARBA00022777"/>
    </source>
</evidence>
<dbReference type="AlphaFoldDB" id="A0A4Y6I2A9"/>
<dbReference type="InterPro" id="IPR050482">
    <property type="entry name" value="Sensor_HK_TwoCompSys"/>
</dbReference>
<dbReference type="CDD" id="cd16917">
    <property type="entry name" value="HATPase_UhpB-NarQ-NarX-like"/>
    <property type="match status" value="1"/>
</dbReference>
<dbReference type="Pfam" id="PF07730">
    <property type="entry name" value="HisKA_3"/>
    <property type="match status" value="1"/>
</dbReference>
<evidence type="ECO:0000313" key="12">
    <source>
        <dbReference type="EMBL" id="QDF63355.1"/>
    </source>
</evidence>
<comment type="catalytic activity">
    <reaction evidence="1">
        <text>ATP + protein L-histidine = ADP + protein N-phospho-L-histidine.</text>
        <dbReference type="EC" id="2.7.13.3"/>
    </reaction>
</comment>
<evidence type="ECO:0000256" key="4">
    <source>
        <dbReference type="ARBA" id="ARBA00022679"/>
    </source>
</evidence>
<evidence type="ECO:0000256" key="8">
    <source>
        <dbReference type="ARBA" id="ARBA00023012"/>
    </source>
</evidence>
<dbReference type="InterPro" id="IPR036890">
    <property type="entry name" value="HATPase_C_sf"/>
</dbReference>
<keyword evidence="10" id="KW-0812">Transmembrane</keyword>
<keyword evidence="3" id="KW-0597">Phosphoprotein</keyword>
<dbReference type="SUPFAM" id="SSF55874">
    <property type="entry name" value="ATPase domain of HSP90 chaperone/DNA topoisomerase II/histidine kinase"/>
    <property type="match status" value="1"/>
</dbReference>
<gene>
    <name evidence="12" type="primary">kyaK</name>
</gene>
<evidence type="ECO:0000256" key="1">
    <source>
        <dbReference type="ARBA" id="ARBA00000085"/>
    </source>
</evidence>
<protein>
    <recommendedName>
        <fullName evidence="2">histidine kinase</fullName>
        <ecNumber evidence="2">2.7.13.3</ecNumber>
    </recommendedName>
</protein>
<evidence type="ECO:0000256" key="9">
    <source>
        <dbReference type="SAM" id="MobiDB-lite"/>
    </source>
</evidence>
<evidence type="ECO:0000256" key="3">
    <source>
        <dbReference type="ARBA" id="ARBA00022553"/>
    </source>
</evidence>
<evidence type="ECO:0000259" key="11">
    <source>
        <dbReference type="Pfam" id="PF07730"/>
    </source>
</evidence>
<feature type="transmembrane region" description="Helical" evidence="10">
    <location>
        <begin position="58"/>
        <end position="82"/>
    </location>
</feature>
<keyword evidence="10" id="KW-0472">Membrane</keyword>
<keyword evidence="5" id="KW-0547">Nucleotide-binding</keyword>
<evidence type="ECO:0000256" key="10">
    <source>
        <dbReference type="SAM" id="Phobius"/>
    </source>
</evidence>
<keyword evidence="6" id="KW-0418">Kinase</keyword>
<feature type="transmembrane region" description="Helical" evidence="10">
    <location>
        <begin position="89"/>
        <end position="107"/>
    </location>
</feature>
<dbReference type="GO" id="GO:0000155">
    <property type="term" value="F:phosphorelay sensor kinase activity"/>
    <property type="evidence" value="ECO:0007669"/>
    <property type="project" value="InterPro"/>
</dbReference>
<dbReference type="Gene3D" id="1.20.5.1930">
    <property type="match status" value="1"/>
</dbReference>
<keyword evidence="4" id="KW-0808">Transferase</keyword>
<evidence type="ECO:0000256" key="2">
    <source>
        <dbReference type="ARBA" id="ARBA00012438"/>
    </source>
</evidence>
<dbReference type="GO" id="GO:0046983">
    <property type="term" value="F:protein dimerization activity"/>
    <property type="evidence" value="ECO:0007669"/>
    <property type="project" value="InterPro"/>
</dbReference>
<keyword evidence="7" id="KW-0067">ATP-binding</keyword>
<feature type="region of interest" description="Disordered" evidence="9">
    <location>
        <begin position="348"/>
        <end position="372"/>
    </location>
</feature>
<sequence length="372" mass="39026">MTAVPPRTRWWVEAALLVAVSLLSGQEAYVRAGGVVLSPQVGAVLLAGIALAWRGRNLAVAAVPAVLVAAVLGTVLPLLVVLYSCAKRGRLVVAAVCAVAAMGGNLLQPQHSLWGTRVYGPLLLLVAVVALGMWAGGHRRLVASLAAQVDQLRVERELRAEQARLTERGRVAAELHDSLAHSLSVLALHTGALQRHSAELPPQVADRIDLLRATSTEALRDLRDVLAGLRSPDGGGVPEPRRMRDLEALFAEARAAGQPVAAEVSGDAAELPFSHRLAIYRLVQEALTNARKHAPGSAVRVRVRHGPPESTVDVENDVGAPVERDSPSGYGLVGLAERVDALHGTLEHGPSGTGGWRLSARIPAPAHSSGAA</sequence>
<dbReference type="GO" id="GO:0016020">
    <property type="term" value="C:membrane"/>
    <property type="evidence" value="ECO:0007669"/>
    <property type="project" value="InterPro"/>
</dbReference>
<dbReference type="EC" id="2.7.13.3" evidence="2"/>
<organism evidence="12">
    <name type="scientific">Saccharopolyspora sp</name>
    <dbReference type="NCBI Taxonomy" id="33915"/>
    <lineage>
        <taxon>Bacteria</taxon>
        <taxon>Bacillati</taxon>
        <taxon>Actinomycetota</taxon>
        <taxon>Actinomycetes</taxon>
        <taxon>Pseudonocardiales</taxon>
        <taxon>Pseudonocardiaceae</taxon>
        <taxon>Saccharopolyspora</taxon>
    </lineage>
</organism>